<evidence type="ECO:0000259" key="7">
    <source>
        <dbReference type="PROSITE" id="PS52040"/>
    </source>
</evidence>
<evidence type="ECO:0000313" key="8">
    <source>
        <dbReference type="EMBL" id="CAB4336088.1"/>
    </source>
</evidence>
<accession>A0A6J5Z401</accession>
<dbReference type="FunFam" id="1.10.268.10:FF:000001">
    <property type="entry name" value="DNA gyrase subunit A"/>
    <property type="match status" value="1"/>
</dbReference>
<dbReference type="SMART" id="SM00434">
    <property type="entry name" value="TOP4c"/>
    <property type="match status" value="1"/>
</dbReference>
<dbReference type="SUPFAM" id="SSF56719">
    <property type="entry name" value="Type II DNA topoisomerase"/>
    <property type="match status" value="1"/>
</dbReference>
<comment type="catalytic activity">
    <reaction evidence="1">
        <text>ATP-dependent breakage, passage and rejoining of double-stranded DNA.</text>
        <dbReference type="EC" id="5.6.2.2"/>
    </reaction>
</comment>
<dbReference type="Pfam" id="PF03989">
    <property type="entry name" value="DNA_gyraseA_C"/>
    <property type="match status" value="1"/>
</dbReference>
<organism evidence="8">
    <name type="scientific">freshwater metagenome</name>
    <dbReference type="NCBI Taxonomy" id="449393"/>
    <lineage>
        <taxon>unclassified sequences</taxon>
        <taxon>metagenomes</taxon>
        <taxon>ecological metagenomes</taxon>
    </lineage>
</organism>
<dbReference type="FunFam" id="3.30.1360.40:FF:000002">
    <property type="entry name" value="DNA gyrase subunit A"/>
    <property type="match status" value="1"/>
</dbReference>
<dbReference type="InterPro" id="IPR013758">
    <property type="entry name" value="Topo_IIA_A/C_ab"/>
</dbReference>
<name>A0A6J5Z401_9ZZZZ</name>
<dbReference type="Gene3D" id="1.10.268.10">
    <property type="entry name" value="Topoisomerase, domain 3"/>
    <property type="match status" value="1"/>
</dbReference>
<sequence>MTKKIDNRVVDIDVAAEMQGSFLEYAYSVIYSRALPDARDGLKPVQRRILHTMANMGLRPERGHVKCARVVGEVMGKLHPHGDSAIYDALVRMAQSWSLRIPFIDGHGNFGSVDEGPAAYRYTEARLAQAAHTMVDSLDEDVVDFNPNYDGRELEPAVLPAAIPNLLVNGASGIAVGMATNMAPHNLREVVAAAQYLLGHPKATVEDLMKFVPGPDLPTGAIIVGLEGVKEAYTVGKGSFRMRAKANIEQVSAKRQGIVITELPYQVGTERIIERIKELVTAKKLQGISDVTDLTDYEFGLRLVIEVKNGFNPSAVLEQLYKLTPLEEAFHINNVALVNGQPKTLNLKQLLEEFLKHRLDVVTRRSQFRLTKALDRLHLVDGLILAILDIDEVIAVIRSSDDAAVAKDRLMEVFELSDIQATYILDMPLRRLTKFSKLELEKEQDQLRKTIADLEDILGNEKRLRKVVTDELTEVAKLYGDDRRSVLESDDGIVTGALAIPLEVQDDPCIVIMSATGLLARTTSVELSAFGAKRISHDTINSVITTSARADIGLVTSQARVVRMSVVGLPELPNGSALGVSGGIPLKELVTLGKDERFVGVVALDNPAATVFLATANGVVKRVVHDVPSSAGDWNIMKLEEDDYIVGATQVHSDAGDVVLITSDAQLLRFSASAIRATGRSAAGMAGIKITQGARVIFGAVVKADSSCVVATVAGDRGALTGTAAHSLKLTPLIDFPSKGRATGGVRCHKFLSGENTLINATAGAGPIHACGSSGAAVEVPAAQGKRDGTGTKLTKPISYVCPAPVI</sequence>
<dbReference type="EMBL" id="CAESAJ010000046">
    <property type="protein sequence ID" value="CAB4336088.1"/>
    <property type="molecule type" value="Genomic_DNA"/>
</dbReference>
<gene>
    <name evidence="8" type="ORF">UFOPK3770_00576</name>
</gene>
<dbReference type="GO" id="GO:0006265">
    <property type="term" value="P:DNA topological change"/>
    <property type="evidence" value="ECO:0007669"/>
    <property type="project" value="InterPro"/>
</dbReference>
<dbReference type="EC" id="5.6.2.2" evidence="3"/>
<evidence type="ECO:0000256" key="3">
    <source>
        <dbReference type="ARBA" id="ARBA00012895"/>
    </source>
</evidence>
<evidence type="ECO:0000256" key="1">
    <source>
        <dbReference type="ARBA" id="ARBA00000185"/>
    </source>
</evidence>
<keyword evidence="5" id="KW-0238">DNA-binding</keyword>
<dbReference type="GO" id="GO:0003918">
    <property type="term" value="F:DNA topoisomerase type II (double strand cut, ATP-hydrolyzing) activity"/>
    <property type="evidence" value="ECO:0007669"/>
    <property type="project" value="UniProtKB-EC"/>
</dbReference>
<dbReference type="InterPro" id="IPR013757">
    <property type="entry name" value="Topo_IIA_A_a_sf"/>
</dbReference>
<dbReference type="InterPro" id="IPR006691">
    <property type="entry name" value="GyrA/parC_rep"/>
</dbReference>
<protein>
    <recommendedName>
        <fullName evidence="3">DNA topoisomerase (ATP-hydrolyzing)</fullName>
        <ecNumber evidence="3">5.6.2.2</ecNumber>
    </recommendedName>
</protein>
<dbReference type="InterPro" id="IPR013760">
    <property type="entry name" value="Topo_IIA-like_dom_sf"/>
</dbReference>
<dbReference type="GO" id="GO:0005524">
    <property type="term" value="F:ATP binding"/>
    <property type="evidence" value="ECO:0007669"/>
    <property type="project" value="InterPro"/>
</dbReference>
<evidence type="ECO:0000256" key="4">
    <source>
        <dbReference type="ARBA" id="ARBA00023029"/>
    </source>
</evidence>
<keyword evidence="6" id="KW-0413">Isomerase</keyword>
<dbReference type="SUPFAM" id="SSF101904">
    <property type="entry name" value="GyrA/ParC C-terminal domain-like"/>
    <property type="match status" value="1"/>
</dbReference>
<proteinExistence type="inferred from homology"/>
<evidence type="ECO:0000256" key="5">
    <source>
        <dbReference type="ARBA" id="ARBA00023125"/>
    </source>
</evidence>
<dbReference type="AlphaFoldDB" id="A0A6J5Z401"/>
<evidence type="ECO:0000256" key="2">
    <source>
        <dbReference type="ARBA" id="ARBA00008263"/>
    </source>
</evidence>
<dbReference type="Pfam" id="PF00521">
    <property type="entry name" value="DNA_topoisoIV"/>
    <property type="match status" value="1"/>
</dbReference>
<dbReference type="GO" id="GO:0005737">
    <property type="term" value="C:cytoplasm"/>
    <property type="evidence" value="ECO:0007669"/>
    <property type="project" value="TreeGrafter"/>
</dbReference>
<dbReference type="Gene3D" id="2.120.10.90">
    <property type="entry name" value="DNA gyrase/topoisomerase IV, subunit A, C-terminal"/>
    <property type="match status" value="1"/>
</dbReference>
<dbReference type="Gene3D" id="3.90.199.10">
    <property type="entry name" value="Topoisomerase II, domain 5"/>
    <property type="match status" value="1"/>
</dbReference>
<dbReference type="PANTHER" id="PTHR43493">
    <property type="entry name" value="DNA GYRASE/TOPOISOMERASE SUBUNIT A"/>
    <property type="match status" value="1"/>
</dbReference>
<dbReference type="InterPro" id="IPR035516">
    <property type="entry name" value="Gyrase/topoIV_suA_C"/>
</dbReference>
<dbReference type="Gene3D" id="3.30.1360.40">
    <property type="match status" value="1"/>
</dbReference>
<dbReference type="PANTHER" id="PTHR43493:SF5">
    <property type="entry name" value="DNA GYRASE SUBUNIT A, CHLOROPLASTIC_MITOCHONDRIAL"/>
    <property type="match status" value="1"/>
</dbReference>
<reference evidence="8" key="1">
    <citation type="submission" date="2020-05" db="EMBL/GenBank/DDBJ databases">
        <authorList>
            <person name="Chiriac C."/>
            <person name="Salcher M."/>
            <person name="Ghai R."/>
            <person name="Kavagutti S V."/>
        </authorList>
    </citation>
    <scope>NUCLEOTIDE SEQUENCE</scope>
</reference>
<dbReference type="CDD" id="cd00187">
    <property type="entry name" value="TOP4c"/>
    <property type="match status" value="1"/>
</dbReference>
<keyword evidence="4" id="KW-0799">Topoisomerase</keyword>
<dbReference type="PROSITE" id="PS52040">
    <property type="entry name" value="TOPO_IIA"/>
    <property type="match status" value="1"/>
</dbReference>
<evidence type="ECO:0000256" key="6">
    <source>
        <dbReference type="ARBA" id="ARBA00023235"/>
    </source>
</evidence>
<feature type="domain" description="Topo IIA-type catalytic" evidence="7">
    <location>
        <begin position="35"/>
        <end position="502"/>
    </location>
</feature>
<dbReference type="GO" id="GO:0009330">
    <property type="term" value="C:DNA topoisomerase type II (double strand cut, ATP-hydrolyzing) complex"/>
    <property type="evidence" value="ECO:0007669"/>
    <property type="project" value="TreeGrafter"/>
</dbReference>
<dbReference type="InterPro" id="IPR050220">
    <property type="entry name" value="Type_II_DNA_Topoisomerases"/>
</dbReference>
<dbReference type="GO" id="GO:0003677">
    <property type="term" value="F:DNA binding"/>
    <property type="evidence" value="ECO:0007669"/>
    <property type="project" value="UniProtKB-KW"/>
</dbReference>
<dbReference type="NCBIfam" id="NF004044">
    <property type="entry name" value="PRK05561.1"/>
    <property type="match status" value="1"/>
</dbReference>
<comment type="similarity">
    <text evidence="2">Belongs to the type II topoisomerase GyrA/ParC subunit family.</text>
</comment>
<dbReference type="InterPro" id="IPR002205">
    <property type="entry name" value="Topo_IIA_dom_A"/>
</dbReference>